<protein>
    <submittedName>
        <fullName evidence="2">Uncharacterized protein</fullName>
    </submittedName>
</protein>
<gene>
    <name evidence="2" type="ORF">FGL98_18695</name>
</gene>
<organism evidence="2 3">
    <name type="scientific">Leekyejoonella antrihumi</name>
    <dbReference type="NCBI Taxonomy" id="1660198"/>
    <lineage>
        <taxon>Bacteria</taxon>
        <taxon>Bacillati</taxon>
        <taxon>Actinomycetota</taxon>
        <taxon>Actinomycetes</taxon>
        <taxon>Micrococcales</taxon>
        <taxon>Dermacoccaceae</taxon>
        <taxon>Leekyejoonella</taxon>
    </lineage>
</organism>
<feature type="region of interest" description="Disordered" evidence="1">
    <location>
        <begin position="1"/>
        <end position="59"/>
    </location>
</feature>
<dbReference type="EMBL" id="VCQV01000031">
    <property type="protein sequence ID" value="TWP34131.1"/>
    <property type="molecule type" value="Genomic_DNA"/>
</dbReference>
<name>A0A563DVX7_9MICO</name>
<reference evidence="2 3" key="1">
    <citation type="submission" date="2019-05" db="EMBL/GenBank/DDBJ databases">
        <authorList>
            <person name="Lee S.D."/>
        </authorList>
    </citation>
    <scope>NUCLEOTIDE SEQUENCE [LARGE SCALE GENOMIC DNA]</scope>
    <source>
        <strain evidence="2 3">C5-26</strain>
    </source>
</reference>
<sequence>MHLPGNGGTARTERSEAGEIGDTEVVWDLVPGRMPTQPLPPDDPLTHRPGAPPDHAQTA</sequence>
<dbReference type="RefSeq" id="WP_146319283.1">
    <property type="nucleotide sequence ID" value="NZ_VCQV01000031.1"/>
</dbReference>
<keyword evidence="3" id="KW-1185">Reference proteome</keyword>
<dbReference type="AlphaFoldDB" id="A0A563DVX7"/>
<proteinExistence type="predicted"/>
<evidence type="ECO:0000313" key="3">
    <source>
        <dbReference type="Proteomes" id="UP000320244"/>
    </source>
</evidence>
<reference evidence="2 3" key="2">
    <citation type="submission" date="2019-08" db="EMBL/GenBank/DDBJ databases">
        <title>Jejuicoccus antrihumi gen. nov., sp. nov., a new member of the family Dermacoccaceae isolated from a cave.</title>
        <authorList>
            <person name="Schumann P."/>
            <person name="Kim I.S."/>
        </authorList>
    </citation>
    <scope>NUCLEOTIDE SEQUENCE [LARGE SCALE GENOMIC DNA]</scope>
    <source>
        <strain evidence="2 3">C5-26</strain>
    </source>
</reference>
<dbReference type="Proteomes" id="UP000320244">
    <property type="component" value="Unassembled WGS sequence"/>
</dbReference>
<accession>A0A563DVX7</accession>
<comment type="caution">
    <text evidence="2">The sequence shown here is derived from an EMBL/GenBank/DDBJ whole genome shotgun (WGS) entry which is preliminary data.</text>
</comment>
<evidence type="ECO:0000313" key="2">
    <source>
        <dbReference type="EMBL" id="TWP34131.1"/>
    </source>
</evidence>
<evidence type="ECO:0000256" key="1">
    <source>
        <dbReference type="SAM" id="MobiDB-lite"/>
    </source>
</evidence>